<dbReference type="OrthoDB" id="8766270at2"/>
<proteinExistence type="predicted"/>
<dbReference type="SUPFAM" id="SSF56235">
    <property type="entry name" value="N-terminal nucleophile aminohydrolases (Ntn hydrolases)"/>
    <property type="match status" value="1"/>
</dbReference>
<dbReference type="Gene3D" id="3.60.20.10">
    <property type="entry name" value="Glutamine Phosphoribosylpyrophosphate, subunit 1, domain 1"/>
    <property type="match status" value="1"/>
</dbReference>
<accession>L8JF58</accession>
<dbReference type="SUPFAM" id="SSF52402">
    <property type="entry name" value="Adenine nucleotide alpha hydrolases-like"/>
    <property type="match status" value="1"/>
</dbReference>
<protein>
    <recommendedName>
        <fullName evidence="2">asparagine synthase (glutamine-hydrolyzing)</fullName>
        <ecNumber evidence="2">6.3.5.4</ecNumber>
    </recommendedName>
</protein>
<evidence type="ECO:0000313" key="4">
    <source>
        <dbReference type="EMBL" id="ELR66863.1"/>
    </source>
</evidence>
<evidence type="ECO:0000256" key="3">
    <source>
        <dbReference type="ARBA" id="ARBA00048741"/>
    </source>
</evidence>
<dbReference type="GO" id="GO:0004066">
    <property type="term" value="F:asparagine synthase (glutamine-hydrolyzing) activity"/>
    <property type="evidence" value="ECO:0007669"/>
    <property type="project" value="UniProtKB-EC"/>
</dbReference>
<dbReference type="PANTHER" id="PTHR43284">
    <property type="entry name" value="ASPARAGINE SYNTHETASE (GLUTAMINE-HYDROLYZING)"/>
    <property type="match status" value="1"/>
</dbReference>
<dbReference type="PATRIC" id="fig|1056511.3.peg.1391"/>
<name>L8JF58_9GAMM</name>
<sequence>MSIIAGIFTPRWTPELQAIQKQITSHISRNPDDERMCYHDKYLFFCQVDYQSYGGQSQAENEQMLAAVTGHPLLSSSITHDLNTLLTANDWKSVLEQALGTYCAFQYHKTRNELRVYCDTLALRPYYYAVYKGAVIFSSCLRLFPHLEIFLDTNLDAVAELATLGYTLGDKTRYQQVRAARPGEMMTITSKGMKRERIFRWADVPYGDCSLDDGIKRLDRNFKHTVSLYLGDDRNTVSTLSGGLDSRLIATELKRQGVGLECLNFSRGESQDELLSQSFADAQKIPLHRIYVSDTQMLTVEQRLGINWTADNFDYYAELNRPRLFWSGNGGSVCVGQIYTSQKVVDACHSGNPELLADSYIEQQMAYIPARLVREGDELQKRLRNTILESLAEYDHLPLLKAYQLFLWENDQHHHLALPFEEMDRFRLDFCLPFYSRGVLEAMFSMKTESALWHGIYMNWLERCYPQALTTPWQTYPDHIPCPLPVEERYQNQWQFRTPFSTKARLLKEGLQTAFNHSGQVFNRRFLGAQCVATALGIYDCTPSLRLVERMNRHMV</sequence>
<comment type="catalytic activity">
    <reaction evidence="3">
        <text>L-aspartate + L-glutamine + ATP + H2O = L-asparagine + L-glutamate + AMP + diphosphate + H(+)</text>
        <dbReference type="Rhea" id="RHEA:12228"/>
        <dbReference type="ChEBI" id="CHEBI:15377"/>
        <dbReference type="ChEBI" id="CHEBI:15378"/>
        <dbReference type="ChEBI" id="CHEBI:29985"/>
        <dbReference type="ChEBI" id="CHEBI:29991"/>
        <dbReference type="ChEBI" id="CHEBI:30616"/>
        <dbReference type="ChEBI" id="CHEBI:33019"/>
        <dbReference type="ChEBI" id="CHEBI:58048"/>
        <dbReference type="ChEBI" id="CHEBI:58359"/>
        <dbReference type="ChEBI" id="CHEBI:456215"/>
        <dbReference type="EC" id="6.3.5.4"/>
    </reaction>
</comment>
<evidence type="ECO:0000313" key="5">
    <source>
        <dbReference type="Proteomes" id="UP000011134"/>
    </source>
</evidence>
<organism evidence="4 5">
    <name type="scientific">Photobacterium marinum</name>
    <dbReference type="NCBI Taxonomy" id="1056511"/>
    <lineage>
        <taxon>Bacteria</taxon>
        <taxon>Pseudomonadati</taxon>
        <taxon>Pseudomonadota</taxon>
        <taxon>Gammaproteobacteria</taxon>
        <taxon>Vibrionales</taxon>
        <taxon>Vibrionaceae</taxon>
        <taxon>Photobacterium</taxon>
    </lineage>
</organism>
<dbReference type="RefSeq" id="WP_007463904.1">
    <property type="nucleotide sequence ID" value="NZ_AMZO01000006.1"/>
</dbReference>
<reference evidence="4 5" key="1">
    <citation type="submission" date="2012-12" db="EMBL/GenBank/DDBJ databases">
        <title>Genome Assembly of Photobacterium sp. AK15.</title>
        <authorList>
            <person name="Khatri I."/>
            <person name="Vaidya B."/>
            <person name="Srinivas T.N.R."/>
            <person name="Subramanian S."/>
            <person name="Pinnaka A."/>
        </authorList>
    </citation>
    <scope>NUCLEOTIDE SEQUENCE [LARGE SCALE GENOMIC DNA]</scope>
    <source>
        <strain evidence="4 5">AK15</strain>
    </source>
</reference>
<evidence type="ECO:0000256" key="2">
    <source>
        <dbReference type="ARBA" id="ARBA00012737"/>
    </source>
</evidence>
<dbReference type="AlphaFoldDB" id="L8JF58"/>
<dbReference type="InterPro" id="IPR014729">
    <property type="entry name" value="Rossmann-like_a/b/a_fold"/>
</dbReference>
<comment type="pathway">
    <text evidence="1">Amino-acid biosynthesis; L-asparagine biosynthesis; L-asparagine from L-aspartate (L-Gln route): step 1/1.</text>
</comment>
<comment type="caution">
    <text evidence="4">The sequence shown here is derived from an EMBL/GenBank/DDBJ whole genome shotgun (WGS) entry which is preliminary data.</text>
</comment>
<evidence type="ECO:0000256" key="1">
    <source>
        <dbReference type="ARBA" id="ARBA00005187"/>
    </source>
</evidence>
<dbReference type="PANTHER" id="PTHR43284:SF1">
    <property type="entry name" value="ASPARAGINE SYNTHETASE"/>
    <property type="match status" value="1"/>
</dbReference>
<dbReference type="EMBL" id="AMZO01000006">
    <property type="protein sequence ID" value="ELR66863.1"/>
    <property type="molecule type" value="Genomic_DNA"/>
</dbReference>
<dbReference type="InterPro" id="IPR029055">
    <property type="entry name" value="Ntn_hydrolases_N"/>
</dbReference>
<gene>
    <name evidence="4" type="ORF">C942_04562</name>
</gene>
<dbReference type="EC" id="6.3.5.4" evidence="2"/>
<dbReference type="InterPro" id="IPR051786">
    <property type="entry name" value="ASN_synthetase/amidase"/>
</dbReference>
<dbReference type="Proteomes" id="UP000011134">
    <property type="component" value="Unassembled WGS sequence"/>
</dbReference>
<keyword evidence="5" id="KW-1185">Reference proteome</keyword>
<dbReference type="Gene3D" id="3.40.50.620">
    <property type="entry name" value="HUPs"/>
    <property type="match status" value="1"/>
</dbReference>